<dbReference type="RefSeq" id="WP_046551780.1">
    <property type="nucleotide sequence ID" value="NZ_CP011308.1"/>
</dbReference>
<dbReference type="KEGG" id="slh:YH65_10220"/>
<dbReference type="Proteomes" id="UP000034444">
    <property type="component" value="Chromosome"/>
</dbReference>
<sequence>MFFKSTKRLNRKKISEYFDPEYYLQSNKDVREHGANPLEHYFVAGQKEDRAPNRWFFPEFYRSSNPDLEKEDDLFLHYLLHGWKEKRLPNPFATPSLYDEVTDLDGIKAYFTEEKMASLKKEQQKRAEHEKRKTEKEAKRLKQKEKEAGIIQKYFDPEYYLEVNKDVKEKGMDPLHHYLNSGGKEEYRIPNRWFAPAFYLNNNPGLKKAGVDPFLHYLLHGWKEKRLPNPFATPSLYDEVTDLDGIKAYFTEEKMASLKKEQQKRAEHEKRKTEKEAKRLKQKEKEAGIIQKYFDPEYYLEVNKDVKEKGMDPLHHYLNSGGKEEHRIPNRWFAPAFYLNNNPGLKKAGIDPFLHYLLHGWKEKRLPNPLVDISLYERASTLDEIDAYLTEERLDALRERKENEMGYVSSIYDLNGETCIEGWAITGSEEKATVDIFVNGTLYQTVVAETFQDILKEHAVGNGEYGFTVKLPKSLLKKQHNSIQVKSKFTGKDLINSPQIYP</sequence>
<proteinExistence type="predicted"/>
<keyword evidence="3" id="KW-1185">Reference proteome</keyword>
<dbReference type="AlphaFoldDB" id="A0A7U4M2L0"/>
<feature type="region of interest" description="Disordered" evidence="1">
    <location>
        <begin position="259"/>
        <end position="280"/>
    </location>
</feature>
<gene>
    <name evidence="2" type="ORF">YH65_10220</name>
</gene>
<reference evidence="3" key="2">
    <citation type="journal article" date="2017" name="Stand. Genomic Sci.">
        <title>Complete genome sequence of the sulfur-oxidizing chemolithoautotrophic Sulfurovum lithotrophicum 42BKTT.</title>
        <authorList>
            <person name="Jeon W."/>
            <person name="Priscilla L."/>
            <person name="Park G."/>
            <person name="Lee H."/>
            <person name="Lee N."/>
            <person name="Lee D."/>
            <person name="Kwon H."/>
            <person name="Ahn I."/>
            <person name="Lee C."/>
            <person name="Lee H."/>
            <person name="Ahn J."/>
        </authorList>
    </citation>
    <scope>NUCLEOTIDE SEQUENCE [LARGE SCALE GENOMIC DNA]</scope>
    <source>
        <strain evidence="3">ATCC BAA-797 / 42BKT</strain>
    </source>
</reference>
<accession>A0A7U4M2L0</accession>
<dbReference type="EMBL" id="CP011308">
    <property type="protein sequence ID" value="AKF25718.1"/>
    <property type="molecule type" value="Genomic_DNA"/>
</dbReference>
<feature type="region of interest" description="Disordered" evidence="1">
    <location>
        <begin position="120"/>
        <end position="141"/>
    </location>
</feature>
<organism evidence="2 3">
    <name type="scientific">Sulfurovum lithotrophicum</name>
    <dbReference type="NCBI Taxonomy" id="206403"/>
    <lineage>
        <taxon>Bacteria</taxon>
        <taxon>Pseudomonadati</taxon>
        <taxon>Campylobacterota</taxon>
        <taxon>Epsilonproteobacteria</taxon>
        <taxon>Campylobacterales</taxon>
        <taxon>Sulfurovaceae</taxon>
        <taxon>Sulfurovum</taxon>
    </lineage>
</organism>
<evidence type="ECO:0000313" key="3">
    <source>
        <dbReference type="Proteomes" id="UP000034444"/>
    </source>
</evidence>
<name>A0A7U4M2L0_9BACT</name>
<evidence type="ECO:0000313" key="2">
    <source>
        <dbReference type="EMBL" id="AKF25718.1"/>
    </source>
</evidence>
<protein>
    <submittedName>
        <fullName evidence="2">Uncharacterized protein</fullName>
    </submittedName>
</protein>
<evidence type="ECO:0000256" key="1">
    <source>
        <dbReference type="SAM" id="MobiDB-lite"/>
    </source>
</evidence>
<reference evidence="2 3" key="1">
    <citation type="submission" date="2015-04" db="EMBL/GenBank/DDBJ databases">
        <title>Complete genome sequence of Sulfurovum lithotrophicum ATCC BAA-797T.</title>
        <authorList>
            <person name="Ahn J."/>
            <person name="Park G."/>
            <person name="Jeon W."/>
            <person name="Jang Y."/>
            <person name="Jang M."/>
            <person name="Lee H."/>
            <person name="Lee H."/>
        </authorList>
    </citation>
    <scope>NUCLEOTIDE SEQUENCE [LARGE SCALE GENOMIC DNA]</scope>
    <source>
        <strain evidence="3">ATCC BAA-797 / 42BKT</strain>
    </source>
</reference>
<dbReference type="OrthoDB" id="9807209at2"/>